<feature type="compositionally biased region" description="Gly residues" evidence="1">
    <location>
        <begin position="127"/>
        <end position="138"/>
    </location>
</feature>
<accession>Q6F2M9</accession>
<feature type="region of interest" description="Disordered" evidence="1">
    <location>
        <begin position="1"/>
        <end position="33"/>
    </location>
</feature>
<reference evidence="3" key="1">
    <citation type="journal article" date="2005" name="Nature">
        <title>The map-based sequence of the rice genome.</title>
        <authorList>
            <consortium name="International rice genome sequencing project (IRGSP)"/>
            <person name="Matsumoto T."/>
            <person name="Wu J."/>
            <person name="Kanamori H."/>
            <person name="Katayose Y."/>
            <person name="Fujisawa M."/>
            <person name="Namiki N."/>
            <person name="Mizuno H."/>
            <person name="Yamamoto K."/>
            <person name="Antonio B.A."/>
            <person name="Baba T."/>
            <person name="Sakata K."/>
            <person name="Nagamura Y."/>
            <person name="Aoki H."/>
            <person name="Arikawa K."/>
            <person name="Arita K."/>
            <person name="Bito T."/>
            <person name="Chiden Y."/>
            <person name="Fujitsuka N."/>
            <person name="Fukunaka R."/>
            <person name="Hamada M."/>
            <person name="Harada C."/>
            <person name="Hayashi A."/>
            <person name="Hijishita S."/>
            <person name="Honda M."/>
            <person name="Hosokawa S."/>
            <person name="Ichikawa Y."/>
            <person name="Idonuma A."/>
            <person name="Iijima M."/>
            <person name="Ikeda M."/>
            <person name="Ikeno M."/>
            <person name="Ito K."/>
            <person name="Ito S."/>
            <person name="Ito T."/>
            <person name="Ito Y."/>
            <person name="Ito Y."/>
            <person name="Iwabuchi A."/>
            <person name="Kamiya K."/>
            <person name="Karasawa W."/>
            <person name="Kurita K."/>
            <person name="Katagiri S."/>
            <person name="Kikuta A."/>
            <person name="Kobayashi H."/>
            <person name="Kobayashi N."/>
            <person name="Machita K."/>
            <person name="Maehara T."/>
            <person name="Masukawa M."/>
            <person name="Mizubayashi T."/>
            <person name="Mukai Y."/>
            <person name="Nagasaki H."/>
            <person name="Nagata Y."/>
            <person name="Naito S."/>
            <person name="Nakashima M."/>
            <person name="Nakama Y."/>
            <person name="Nakamichi Y."/>
            <person name="Nakamura M."/>
            <person name="Meguro A."/>
            <person name="Negishi M."/>
            <person name="Ohta I."/>
            <person name="Ohta T."/>
            <person name="Okamoto M."/>
            <person name="Ono N."/>
            <person name="Saji S."/>
            <person name="Sakaguchi M."/>
            <person name="Sakai K."/>
            <person name="Shibata M."/>
            <person name="Shimokawa T."/>
            <person name="Song J."/>
            <person name="Takazaki Y."/>
            <person name="Terasawa K."/>
            <person name="Tsugane M."/>
            <person name="Tsuji K."/>
            <person name="Ueda S."/>
            <person name="Waki K."/>
            <person name="Yamagata H."/>
            <person name="Yamamoto M."/>
            <person name="Yamamoto S."/>
            <person name="Yamane H."/>
            <person name="Yoshiki S."/>
            <person name="Yoshihara R."/>
            <person name="Yukawa K."/>
            <person name="Zhong H."/>
            <person name="Yano M."/>
            <person name="Yuan Q."/>
            <person name="Ouyang S."/>
            <person name="Liu J."/>
            <person name="Jones K.M."/>
            <person name="Gansberger K."/>
            <person name="Moffat K."/>
            <person name="Hill J."/>
            <person name="Bera J."/>
            <person name="Fadrosh D."/>
            <person name="Jin S."/>
            <person name="Johri S."/>
            <person name="Kim M."/>
            <person name="Overton L."/>
            <person name="Reardon M."/>
            <person name="Tsitrin T."/>
            <person name="Vuong H."/>
            <person name="Weaver B."/>
            <person name="Ciecko A."/>
            <person name="Tallon L."/>
            <person name="Jackson J."/>
            <person name="Pai G."/>
            <person name="Aken S.V."/>
            <person name="Utterback T."/>
            <person name="Reidmuller S."/>
            <person name="Feldblyum T."/>
            <person name="Hsiao J."/>
            <person name="Zismann V."/>
            <person name="Iobst S."/>
            <person name="de Vazeille A.R."/>
            <person name="Buell C.R."/>
            <person name="Ying K."/>
            <person name="Li Y."/>
            <person name="Lu T."/>
            <person name="Huang Y."/>
            <person name="Zhao Q."/>
            <person name="Feng Q."/>
            <person name="Zhang L."/>
            <person name="Zhu J."/>
            <person name="Weng Q."/>
            <person name="Mu J."/>
            <person name="Lu Y."/>
            <person name="Fan D."/>
            <person name="Liu Y."/>
            <person name="Guan J."/>
            <person name="Zhang Y."/>
            <person name="Yu S."/>
            <person name="Liu X."/>
            <person name="Zhang Y."/>
            <person name="Hong G."/>
            <person name="Han B."/>
            <person name="Choisne N."/>
            <person name="Demange N."/>
            <person name="Orjeda G."/>
            <person name="Samain S."/>
            <person name="Cattolico L."/>
            <person name="Pelletier E."/>
            <person name="Couloux A."/>
            <person name="Segurens B."/>
            <person name="Wincker P."/>
            <person name="D'Hont A."/>
            <person name="Scarpelli C."/>
            <person name="Weissenbach J."/>
            <person name="Salanoubat M."/>
            <person name="Quetier F."/>
            <person name="Yu Y."/>
            <person name="Kim H.R."/>
            <person name="Rambo T."/>
            <person name="Currie J."/>
            <person name="Collura K."/>
            <person name="Luo M."/>
            <person name="Yang T."/>
            <person name="Ammiraju J.S.S."/>
            <person name="Engler F."/>
            <person name="Soderlund C."/>
            <person name="Wing R.A."/>
            <person name="Palmer L.E."/>
            <person name="de la Bastide M."/>
            <person name="Spiegel L."/>
            <person name="Nascimento L."/>
            <person name="Zutavern T."/>
            <person name="O'Shaughnessy A."/>
            <person name="Dike S."/>
            <person name="Dedhia N."/>
            <person name="Preston R."/>
            <person name="Balija V."/>
            <person name="McCombie W.R."/>
            <person name="Chow T."/>
            <person name="Chen H."/>
            <person name="Chung M."/>
            <person name="Chen C."/>
            <person name="Shaw J."/>
            <person name="Wu H."/>
            <person name="Hsiao K."/>
            <person name="Chao Y."/>
            <person name="Chu M."/>
            <person name="Cheng C."/>
            <person name="Hour A."/>
            <person name="Lee P."/>
            <person name="Lin S."/>
            <person name="Lin Y."/>
            <person name="Liou J."/>
            <person name="Liu S."/>
            <person name="Hsing Y."/>
            <person name="Raghuvanshi S."/>
            <person name="Mohanty A."/>
            <person name="Bharti A.K."/>
            <person name="Gaur A."/>
            <person name="Gupta V."/>
            <person name="Kumar D."/>
            <person name="Ravi V."/>
            <person name="Vij S."/>
            <person name="Kapur A."/>
            <person name="Khurana P."/>
            <person name="Khurana P."/>
            <person name="Khurana J.P."/>
            <person name="Tyagi A.K."/>
            <person name="Gaikwad K."/>
            <person name="Singh A."/>
            <person name="Dalal V."/>
            <person name="Srivastava S."/>
            <person name="Dixit A."/>
            <person name="Pal A.K."/>
            <person name="Ghazi I.A."/>
            <person name="Yadav M."/>
            <person name="Pandit A."/>
            <person name="Bhargava A."/>
            <person name="Sureshbabu K."/>
            <person name="Batra K."/>
            <person name="Sharma T.R."/>
            <person name="Mohapatra T."/>
            <person name="Singh N.K."/>
            <person name="Messing J."/>
            <person name="Nelson A.B."/>
            <person name="Fuks G."/>
            <person name="Kavchok S."/>
            <person name="Keizer G."/>
            <person name="Linton E."/>
            <person name="Llaca V."/>
            <person name="Song R."/>
            <person name="Tanyolac B."/>
            <person name="Young S."/>
            <person name="Ho-Il K."/>
            <person name="Hahn J.H."/>
            <person name="Sangsakoo G."/>
            <person name="Vanavichit A."/>
            <person name="de Mattos Luiz.A.T."/>
            <person name="Zimmer P.D."/>
            <person name="Malone G."/>
            <person name="Dellagostin O."/>
            <person name="de Oliveira A.C."/>
            <person name="Bevan M."/>
            <person name="Bancroft I."/>
            <person name="Minx P."/>
            <person name="Cordum H."/>
            <person name="Wilson R."/>
            <person name="Cheng Z."/>
            <person name="Jin W."/>
            <person name="Jiang J."/>
            <person name="Leong S.A."/>
            <person name="Iwama H."/>
            <person name="Gojobori T."/>
            <person name="Itoh T."/>
            <person name="Niimura Y."/>
            <person name="Fujii Y."/>
            <person name="Habara T."/>
            <person name="Sakai H."/>
            <person name="Sato Y."/>
            <person name="Wilson G."/>
            <person name="Kumar K."/>
            <person name="McCouch S."/>
            <person name="Juretic N."/>
            <person name="Hoen D."/>
            <person name="Wright S."/>
            <person name="Bruskiewich R."/>
            <person name="Bureau T."/>
            <person name="Miyao A."/>
            <person name="Hirochika H."/>
            <person name="Nishikawa T."/>
            <person name="Kadowaki K."/>
            <person name="Sugiura M."/>
            <person name="Burr B."/>
            <person name="Sasaki T."/>
        </authorList>
    </citation>
    <scope>NUCLEOTIDE SEQUENCE [LARGE SCALE GENOMIC DNA]</scope>
    <source>
        <strain evidence="3">cv. Nipponbare</strain>
    </source>
</reference>
<proteinExistence type="predicted"/>
<feature type="compositionally biased region" description="Basic and acidic residues" evidence="1">
    <location>
        <begin position="79"/>
        <end position="90"/>
    </location>
</feature>
<evidence type="ECO:0000313" key="2">
    <source>
        <dbReference type="EMBL" id="AAT69608.1"/>
    </source>
</evidence>
<sequence length="237" mass="24363">MRAAAATRGKPKPTGRKPETHLAASTNAPLPPRPRCCLYVGIALLSPEGGWIQVGGGRENIPAASTVAMAPRRPRRRSREAESKRKEPGRHTSSPPPSPRRLHCHPTASTLPHPTASPPLSARGGRMLMGGAGSGGGHQVRHRHLAVTTLVHLAVDTASSTLSAATATTVTPKLEVVGSDPATSGKKEGPTTVVFASTRFSSPRLGGGKAEEGGSWVCSAAAVVAARVAPAPKRHGG</sequence>
<evidence type="ECO:0000313" key="3">
    <source>
        <dbReference type="Proteomes" id="UP000000763"/>
    </source>
</evidence>
<reference evidence="3" key="2">
    <citation type="journal article" date="2008" name="Nucleic Acids Res.">
        <title>The rice annotation project database (RAP-DB): 2008 update.</title>
        <authorList>
            <consortium name="The rice annotation project (RAP)"/>
        </authorList>
    </citation>
    <scope>GENOME REANNOTATION</scope>
    <source>
        <strain evidence="3">cv. Nipponbare</strain>
    </source>
</reference>
<gene>
    <name evidence="2" type="primary">OSJNBa0020H14.10</name>
</gene>
<evidence type="ECO:0000256" key="1">
    <source>
        <dbReference type="SAM" id="MobiDB-lite"/>
    </source>
</evidence>
<protein>
    <submittedName>
        <fullName evidence="2">Uncharacterized protein</fullName>
    </submittedName>
</protein>
<organism evidence="2 3">
    <name type="scientific">Oryza sativa subsp. japonica</name>
    <name type="common">Rice</name>
    <dbReference type="NCBI Taxonomy" id="39947"/>
    <lineage>
        <taxon>Eukaryota</taxon>
        <taxon>Viridiplantae</taxon>
        <taxon>Streptophyta</taxon>
        <taxon>Embryophyta</taxon>
        <taxon>Tracheophyta</taxon>
        <taxon>Spermatophyta</taxon>
        <taxon>Magnoliopsida</taxon>
        <taxon>Liliopsida</taxon>
        <taxon>Poales</taxon>
        <taxon>Poaceae</taxon>
        <taxon>BOP clade</taxon>
        <taxon>Oryzoideae</taxon>
        <taxon>Oryzeae</taxon>
        <taxon>Oryzinae</taxon>
        <taxon>Oryza</taxon>
        <taxon>Oryza sativa</taxon>
    </lineage>
</organism>
<dbReference type="EMBL" id="AC137611">
    <property type="protein sequence ID" value="AAT69608.1"/>
    <property type="molecule type" value="Genomic_DNA"/>
</dbReference>
<dbReference type="Proteomes" id="UP000000763">
    <property type="component" value="Chromosome 5"/>
</dbReference>
<name>Q6F2M9_ORYSJ</name>
<dbReference type="AlphaFoldDB" id="Q6F2M9"/>
<feature type="region of interest" description="Disordered" evidence="1">
    <location>
        <begin position="63"/>
        <end position="139"/>
    </location>
</feature>